<evidence type="ECO:0000256" key="2">
    <source>
        <dbReference type="SAM" id="MobiDB-lite"/>
    </source>
</evidence>
<accession>A0A9D7XUF4</accession>
<keyword evidence="3" id="KW-0472">Membrane</keyword>
<dbReference type="CDD" id="cd12797">
    <property type="entry name" value="M23_peptidase"/>
    <property type="match status" value="1"/>
</dbReference>
<evidence type="ECO:0000313" key="6">
    <source>
        <dbReference type="Proteomes" id="UP000808337"/>
    </source>
</evidence>
<protein>
    <submittedName>
        <fullName evidence="5">M23 family metallopeptidase</fullName>
    </submittedName>
</protein>
<evidence type="ECO:0000259" key="4">
    <source>
        <dbReference type="Pfam" id="PF01551"/>
    </source>
</evidence>
<dbReference type="AlphaFoldDB" id="A0A9D7XUF4"/>
<sequence length="285" mass="32256">MEQGKTRKRHWHTIYRLVLRKDDTLEEVGSYRLTLLNLYVLLSSIILVTMGIMIVVIFFTPLRRLVPGYAMPSQNPDFIRLAKKVASLETELVDYKQYYDHFNQMISMSDSIGKSNVVQTPNEEKTPEEKSLSWEKDRTEPPKPVQTIQVKSSSAPSVLKPADYLYLIPPISGVISSKFDPSQDHFGVDILAPHDTPVKAIWDGHVITADWTLETGYTIGIQHSNDMVSFYKHNATLLKRNGAFVRAGEAVAIIGNTGKLSSGPHLHFELWIQGRPVDPTDYIDF</sequence>
<dbReference type="PANTHER" id="PTHR21666">
    <property type="entry name" value="PEPTIDASE-RELATED"/>
    <property type="match status" value="1"/>
</dbReference>
<reference evidence="5 6" key="1">
    <citation type="submission" date="2020-10" db="EMBL/GenBank/DDBJ databases">
        <title>Connecting structure to function with the recovery of over 1000 high-quality activated sludge metagenome-assembled genomes encoding full-length rRNA genes using long-read sequencing.</title>
        <authorList>
            <person name="Singleton C.M."/>
            <person name="Petriglieri F."/>
            <person name="Kristensen J.M."/>
            <person name="Kirkegaard R.H."/>
            <person name="Michaelsen T.Y."/>
            <person name="Andersen M.H."/>
            <person name="Karst S.M."/>
            <person name="Dueholm M.S."/>
            <person name="Nielsen P.H."/>
            <person name="Albertsen M."/>
        </authorList>
    </citation>
    <scope>NUCLEOTIDE SEQUENCE [LARGE SCALE GENOMIC DNA]</scope>
    <source>
        <strain evidence="5">Ribe_18-Q3-R11-54_MAXAC.273</strain>
    </source>
</reference>
<dbReference type="GO" id="GO:0004222">
    <property type="term" value="F:metalloendopeptidase activity"/>
    <property type="evidence" value="ECO:0007669"/>
    <property type="project" value="TreeGrafter"/>
</dbReference>
<dbReference type="PANTHER" id="PTHR21666:SF289">
    <property type="entry name" value="L-ALA--D-GLU ENDOPEPTIDASE"/>
    <property type="match status" value="1"/>
</dbReference>
<organism evidence="5 6">
    <name type="scientific">Candidatus Opimibacter skivensis</name>
    <dbReference type="NCBI Taxonomy" id="2982028"/>
    <lineage>
        <taxon>Bacteria</taxon>
        <taxon>Pseudomonadati</taxon>
        <taxon>Bacteroidota</taxon>
        <taxon>Saprospiria</taxon>
        <taxon>Saprospirales</taxon>
        <taxon>Saprospiraceae</taxon>
        <taxon>Candidatus Opimibacter</taxon>
    </lineage>
</organism>
<dbReference type="EMBL" id="JADKGY010000022">
    <property type="protein sequence ID" value="MBK9983667.1"/>
    <property type="molecule type" value="Genomic_DNA"/>
</dbReference>
<feature type="domain" description="M23ase beta-sheet core" evidence="4">
    <location>
        <begin position="184"/>
        <end position="279"/>
    </location>
</feature>
<dbReference type="Gene3D" id="2.70.70.10">
    <property type="entry name" value="Glucose Permease (Domain IIA)"/>
    <property type="match status" value="1"/>
</dbReference>
<dbReference type="Proteomes" id="UP000808337">
    <property type="component" value="Unassembled WGS sequence"/>
</dbReference>
<evidence type="ECO:0000313" key="5">
    <source>
        <dbReference type="EMBL" id="MBK9983667.1"/>
    </source>
</evidence>
<keyword evidence="3" id="KW-1133">Transmembrane helix</keyword>
<dbReference type="InterPro" id="IPR050570">
    <property type="entry name" value="Cell_wall_metabolism_enzyme"/>
</dbReference>
<proteinExistence type="predicted"/>
<dbReference type="InterPro" id="IPR016047">
    <property type="entry name" value="M23ase_b-sheet_dom"/>
</dbReference>
<feature type="transmembrane region" description="Helical" evidence="3">
    <location>
        <begin position="38"/>
        <end position="59"/>
    </location>
</feature>
<gene>
    <name evidence="5" type="ORF">IPP15_15015</name>
</gene>
<keyword evidence="3" id="KW-0812">Transmembrane</keyword>
<keyword evidence="1" id="KW-0732">Signal</keyword>
<feature type="region of interest" description="Disordered" evidence="2">
    <location>
        <begin position="116"/>
        <end position="144"/>
    </location>
</feature>
<feature type="compositionally biased region" description="Basic and acidic residues" evidence="2">
    <location>
        <begin position="122"/>
        <end position="141"/>
    </location>
</feature>
<dbReference type="SUPFAM" id="SSF51261">
    <property type="entry name" value="Duplicated hybrid motif"/>
    <property type="match status" value="1"/>
</dbReference>
<evidence type="ECO:0000256" key="3">
    <source>
        <dbReference type="SAM" id="Phobius"/>
    </source>
</evidence>
<dbReference type="InterPro" id="IPR011055">
    <property type="entry name" value="Dup_hybrid_motif"/>
</dbReference>
<comment type="caution">
    <text evidence="5">The sequence shown here is derived from an EMBL/GenBank/DDBJ whole genome shotgun (WGS) entry which is preliminary data.</text>
</comment>
<dbReference type="Pfam" id="PF01551">
    <property type="entry name" value="Peptidase_M23"/>
    <property type="match status" value="1"/>
</dbReference>
<evidence type="ECO:0000256" key="1">
    <source>
        <dbReference type="ARBA" id="ARBA00022729"/>
    </source>
</evidence>
<name>A0A9D7XUF4_9BACT</name>